<name>A0A832EAC1_9BACT</name>
<evidence type="ECO:0000256" key="1">
    <source>
        <dbReference type="SAM" id="SignalP"/>
    </source>
</evidence>
<dbReference type="AlphaFoldDB" id="A0A832EAC1"/>
<feature type="signal peptide" evidence="1">
    <location>
        <begin position="1"/>
        <end position="29"/>
    </location>
</feature>
<evidence type="ECO:0000313" key="3">
    <source>
        <dbReference type="EMBL" id="HFK97102.1"/>
    </source>
</evidence>
<sequence>MRKRTSVVFVFLALACGAAGFTGARGAVAADRAEIEATADSALRALYQKYPTAELLAQHAKGILIFPKIVKGGFIVGGLYGEGVLRMGSKTVGYYNTVAASYGLQAGLQKYGYVLFFMTDAALGYLERSDGWEVGIGPSIVVVDEGLAKSLTTTTARDDVYAFIFGQKGLMAGIGLQGSKITRIHKSSSSIR</sequence>
<evidence type="ECO:0000259" key="2">
    <source>
        <dbReference type="Pfam" id="PF04366"/>
    </source>
</evidence>
<dbReference type="EMBL" id="DSTK01000021">
    <property type="protein sequence ID" value="HFK97102.1"/>
    <property type="molecule type" value="Genomic_DNA"/>
</dbReference>
<gene>
    <name evidence="3" type="ORF">ENS06_07220</name>
</gene>
<protein>
    <submittedName>
        <fullName evidence="3">Twin-arginine translocation pathway signal protein</fullName>
    </submittedName>
</protein>
<comment type="caution">
    <text evidence="3">The sequence shown here is derived from an EMBL/GenBank/DDBJ whole genome shotgun (WGS) entry which is preliminary data.</text>
</comment>
<accession>A0A832EAC1</accession>
<proteinExistence type="predicted"/>
<reference evidence="3" key="1">
    <citation type="journal article" date="2020" name="mSystems">
        <title>Genome- and Community-Level Interaction Insights into Carbon Utilization and Element Cycling Functions of Hydrothermarchaeota in Hydrothermal Sediment.</title>
        <authorList>
            <person name="Zhou Z."/>
            <person name="Liu Y."/>
            <person name="Xu W."/>
            <person name="Pan J."/>
            <person name="Luo Z.H."/>
            <person name="Li M."/>
        </authorList>
    </citation>
    <scope>NUCLEOTIDE SEQUENCE [LARGE SCALE GENOMIC DNA]</scope>
    <source>
        <strain evidence="3">SpSt-456</strain>
    </source>
</reference>
<feature type="chain" id="PRO_5032502393" evidence="1">
    <location>
        <begin position="30"/>
        <end position="192"/>
    </location>
</feature>
<feature type="domain" description="Ysc84 actin-binding" evidence="2">
    <location>
        <begin position="100"/>
        <end position="183"/>
    </location>
</feature>
<dbReference type="CDD" id="cd11524">
    <property type="entry name" value="SYLF"/>
    <property type="match status" value="1"/>
</dbReference>
<dbReference type="InterPro" id="IPR007461">
    <property type="entry name" value="Ysc84_actin-binding"/>
</dbReference>
<dbReference type="PROSITE" id="PS51257">
    <property type="entry name" value="PROKAR_LIPOPROTEIN"/>
    <property type="match status" value="1"/>
</dbReference>
<organism evidence="3">
    <name type="scientific">Desulfacinum infernum</name>
    <dbReference type="NCBI Taxonomy" id="35837"/>
    <lineage>
        <taxon>Bacteria</taxon>
        <taxon>Pseudomonadati</taxon>
        <taxon>Thermodesulfobacteriota</taxon>
        <taxon>Syntrophobacteria</taxon>
        <taxon>Syntrophobacterales</taxon>
        <taxon>Syntrophobacteraceae</taxon>
        <taxon>Desulfacinum</taxon>
    </lineage>
</organism>
<dbReference type="Pfam" id="PF04366">
    <property type="entry name" value="Ysc84"/>
    <property type="match status" value="1"/>
</dbReference>
<keyword evidence="1" id="KW-0732">Signal</keyword>